<protein>
    <recommendedName>
        <fullName evidence="5">Protein transport Sec1a</fullName>
    </recommendedName>
</protein>
<dbReference type="EMBL" id="JAFEMO010000001">
    <property type="protein sequence ID" value="KAH7577788.1"/>
    <property type="molecule type" value="Genomic_DNA"/>
</dbReference>
<comment type="similarity">
    <text evidence="1">Belongs to the STXBP/unc-18/SEC1 family.</text>
</comment>
<dbReference type="Gene3D" id="3.40.50.2060">
    <property type="match status" value="1"/>
</dbReference>
<dbReference type="PIRSF" id="PIRSF005715">
    <property type="entry name" value="VPS45_Sec1"/>
    <property type="match status" value="1"/>
</dbReference>
<evidence type="ECO:0000313" key="3">
    <source>
        <dbReference type="EMBL" id="KAH7577788.1"/>
    </source>
</evidence>
<evidence type="ECO:0000256" key="2">
    <source>
        <dbReference type="SAM" id="MobiDB-lite"/>
    </source>
</evidence>
<sequence>MSFSDNESSSHGGEYKFFRQTSRDRLLFEMLGSAKSDSKSWKVLIMDKVTVKVMSHSCKMADITDQGVSLVEDLFRRRQPLPSMDALYFIQPSKENGISKGFTLFRHVMSLTLDLPAACSVVMFLSDMSGREPLYKKAYVFFSSPVPKELLNHIKCDTSVLPRIGALREMNLEYFPIDNQAFITDHERALEELYVENAEKSRNFNVCLNTMAKRIATVFASLKNRTKSVSPLADEICSLSFHVSTGQPRITFHLNLSPAVSSIEEFPCVRYRAAKASDPSLTTFRDSIPEKLATAVWDIVVKYKSIPNFPQTETCELLILDRSVDQVPSKIGGAPEKKEVLLEDHDPVWLELRHSHIADASERLHDKMTNLMSKNKAAQMQQNRDGVELSTRDLQKVVQALPQFNEQRDRLSLHVELAGRINQIIRDAGLRDLGQLEQDLVFGDAGAKEVINFLRTKQDTTPENKLRLLMIYSSVYPEKFEDDKASKLMQLARLSPEDMKVVNNMRLLGGSSDSKKTSTSSFSLKFDGQKELIENLGKGEFPKDGYACMNDPKPVVQEDTISVRKKTAPTTPAPSERKTPAHSKRSRRTPSWAKPQLSDDGSSRFADAQFLLVYTGDSSLYFSSAAFCSDSILKHASAELDLRKMGQRIFVFIIGGATRSELRVCHKLTTKLRREVVLGSTSFDDPPQYLTKLKLLSEMEISAGANHGF</sequence>
<dbReference type="InterPro" id="IPR043154">
    <property type="entry name" value="Sec-1-like_dom1"/>
</dbReference>
<keyword evidence="4" id="KW-1185">Reference proteome</keyword>
<dbReference type="Gene3D" id="3.40.50.1910">
    <property type="match status" value="2"/>
</dbReference>
<dbReference type="Gene3D" id="1.25.40.60">
    <property type="match status" value="1"/>
</dbReference>
<dbReference type="SUPFAM" id="SSF56815">
    <property type="entry name" value="Sec1/munc18-like (SM) proteins"/>
    <property type="match status" value="1"/>
</dbReference>
<comment type="caution">
    <text evidence="3">The sequence shown here is derived from an EMBL/GenBank/DDBJ whole genome shotgun (WGS) entry which is preliminary data.</text>
</comment>
<evidence type="ECO:0000256" key="1">
    <source>
        <dbReference type="ARBA" id="ARBA00009884"/>
    </source>
</evidence>
<dbReference type="InterPro" id="IPR043127">
    <property type="entry name" value="Sec-1-like_dom3a"/>
</dbReference>
<reference evidence="3 4" key="1">
    <citation type="submission" date="2021-02" db="EMBL/GenBank/DDBJ databases">
        <title>Plant Genome Project.</title>
        <authorList>
            <person name="Zhang R.-G."/>
        </authorList>
    </citation>
    <scope>NUCLEOTIDE SEQUENCE [LARGE SCALE GENOMIC DNA]</scope>
    <source>
        <tissue evidence="3">Leaves</tissue>
    </source>
</reference>
<organism evidence="3 4">
    <name type="scientific">Xanthoceras sorbifolium</name>
    <dbReference type="NCBI Taxonomy" id="99658"/>
    <lineage>
        <taxon>Eukaryota</taxon>
        <taxon>Viridiplantae</taxon>
        <taxon>Streptophyta</taxon>
        <taxon>Embryophyta</taxon>
        <taxon>Tracheophyta</taxon>
        <taxon>Spermatophyta</taxon>
        <taxon>Magnoliopsida</taxon>
        <taxon>eudicotyledons</taxon>
        <taxon>Gunneridae</taxon>
        <taxon>Pentapetalae</taxon>
        <taxon>rosids</taxon>
        <taxon>malvids</taxon>
        <taxon>Sapindales</taxon>
        <taxon>Sapindaceae</taxon>
        <taxon>Xanthoceroideae</taxon>
        <taxon>Xanthoceras</taxon>
    </lineage>
</organism>
<dbReference type="InterPro" id="IPR001619">
    <property type="entry name" value="Sec1-like"/>
</dbReference>
<dbReference type="Gene3D" id="3.90.830.10">
    <property type="entry name" value="Syntaxin Binding Protein 1, Chain A, domain 2"/>
    <property type="match status" value="1"/>
</dbReference>
<dbReference type="Pfam" id="PF00995">
    <property type="entry name" value="Sec1"/>
    <property type="match status" value="2"/>
</dbReference>
<gene>
    <name evidence="3" type="ORF">JRO89_XS01G0299500</name>
</gene>
<evidence type="ECO:0008006" key="5">
    <source>
        <dbReference type="Google" id="ProtNLM"/>
    </source>
</evidence>
<dbReference type="PANTHER" id="PTHR11679">
    <property type="entry name" value="VESICLE PROTEIN SORTING-ASSOCIATED"/>
    <property type="match status" value="1"/>
</dbReference>
<dbReference type="InterPro" id="IPR027482">
    <property type="entry name" value="Sec1-like_dom2"/>
</dbReference>
<name>A0ABQ8IM79_9ROSI</name>
<accession>A0ABQ8IM79</accession>
<dbReference type="Proteomes" id="UP000827721">
    <property type="component" value="Unassembled WGS sequence"/>
</dbReference>
<feature type="region of interest" description="Disordered" evidence="2">
    <location>
        <begin position="557"/>
        <end position="601"/>
    </location>
</feature>
<evidence type="ECO:0000313" key="4">
    <source>
        <dbReference type="Proteomes" id="UP000827721"/>
    </source>
</evidence>
<dbReference type="InterPro" id="IPR036045">
    <property type="entry name" value="Sec1-like_sf"/>
</dbReference>
<proteinExistence type="inferred from homology"/>